<organism evidence="1">
    <name type="scientific">Arundo donax</name>
    <name type="common">Giant reed</name>
    <name type="synonym">Donax arundinaceus</name>
    <dbReference type="NCBI Taxonomy" id="35708"/>
    <lineage>
        <taxon>Eukaryota</taxon>
        <taxon>Viridiplantae</taxon>
        <taxon>Streptophyta</taxon>
        <taxon>Embryophyta</taxon>
        <taxon>Tracheophyta</taxon>
        <taxon>Spermatophyta</taxon>
        <taxon>Magnoliopsida</taxon>
        <taxon>Liliopsida</taxon>
        <taxon>Poales</taxon>
        <taxon>Poaceae</taxon>
        <taxon>PACMAD clade</taxon>
        <taxon>Arundinoideae</taxon>
        <taxon>Arundineae</taxon>
        <taxon>Arundo</taxon>
    </lineage>
</organism>
<dbReference type="AlphaFoldDB" id="A0A0A8ZG14"/>
<reference evidence="1" key="1">
    <citation type="submission" date="2014-09" db="EMBL/GenBank/DDBJ databases">
        <authorList>
            <person name="Magalhaes I.L.F."/>
            <person name="Oliveira U."/>
            <person name="Santos F.R."/>
            <person name="Vidigal T.H.D.A."/>
            <person name="Brescovit A.D."/>
            <person name="Santos A.J."/>
        </authorList>
    </citation>
    <scope>NUCLEOTIDE SEQUENCE</scope>
    <source>
        <tissue evidence="1">Shoot tissue taken approximately 20 cm above the soil surface</tissue>
    </source>
</reference>
<protein>
    <submittedName>
        <fullName evidence="1">Uncharacterized protein</fullName>
    </submittedName>
</protein>
<reference evidence="1" key="2">
    <citation type="journal article" date="2015" name="Data Brief">
        <title>Shoot transcriptome of the giant reed, Arundo donax.</title>
        <authorList>
            <person name="Barrero R.A."/>
            <person name="Guerrero F.D."/>
            <person name="Moolhuijzen P."/>
            <person name="Goolsby J.A."/>
            <person name="Tidwell J."/>
            <person name="Bellgard S.E."/>
            <person name="Bellgard M.I."/>
        </authorList>
    </citation>
    <scope>NUCLEOTIDE SEQUENCE</scope>
    <source>
        <tissue evidence="1">Shoot tissue taken approximately 20 cm above the soil surface</tissue>
    </source>
</reference>
<evidence type="ECO:0000313" key="1">
    <source>
        <dbReference type="EMBL" id="JAD38354.1"/>
    </source>
</evidence>
<sequence length="59" mass="6713">MLVIIIASVLYCLTFISSVTCRLVKGPLFGFGATINIWTWITSTSKENPRILFKTNYRN</sequence>
<dbReference type="EMBL" id="GBRH01259541">
    <property type="protein sequence ID" value="JAD38354.1"/>
    <property type="molecule type" value="Transcribed_RNA"/>
</dbReference>
<proteinExistence type="predicted"/>
<name>A0A0A8ZG14_ARUDO</name>
<accession>A0A0A8ZG14</accession>